<sequence>MELDQLYTSHHSTSSPKSTDEGKRRTHHKEHPRSADARMRLDQHNSNHRLLCTSSPADRKRRTHRKSGDGTMRLHDATSALNDKQMSKSVHDPSTTTIDLNGEVEGSNSKSSRWSSTPHSHHSTPSPTSLSPDDRKRRARRKERAKSADGRMRLNERSKHSIPSTTSPDDRKRRTRQKERANSADGIRMRLDQRSKNSKHNSSASPDEKNEWIHQKERSKSADGWEERHKHNHRHHTRSRSRHSKKSEETSKLHRLRRHHSWDLKDLKQTSSEQGKRQKEPLQLKSYRDLGDLQHKSFRDPRDVKHIGGSEGNHRSNVRQLDWVGARRGRQRHHFPPPDSGMSHSLHMKDNKRMNAMERQNADLRVISVRQLGLAGDERGMQRHHFSTPDSSMSHSLDMETVDRMDAMERQNEDLRVISVRQLDLAGERGVQRHLFSTPDSSMSHSLDMETVDRMDAMERQNEDLRVISVRQLDLAGERGMQRHRFLTPDSSMSHSLDMETVDRMERQNEDLRVRIGMLEIQRENDVLKTRIDKIESREVSVCSDEPSEHIPQKHKHSKRIRRQQRRLFPGWDDLSLKIRIIAILVFLLVVVGISALILSHPGDKDDGYRPLTDDDPIFSSTIFPVWMKNNDANGKI</sequence>
<feature type="compositionally biased region" description="Basic and acidic residues" evidence="2">
    <location>
        <begin position="32"/>
        <end position="45"/>
    </location>
</feature>
<feature type="compositionally biased region" description="Basic and acidic residues" evidence="2">
    <location>
        <begin position="168"/>
        <end position="195"/>
    </location>
</feature>
<feature type="compositionally biased region" description="Basic and acidic residues" evidence="2">
    <location>
        <begin position="261"/>
        <end position="314"/>
    </location>
</feature>
<feature type="compositionally biased region" description="Basic and acidic residues" evidence="2">
    <location>
        <begin position="145"/>
        <end position="159"/>
    </location>
</feature>
<evidence type="ECO:0000256" key="3">
    <source>
        <dbReference type="SAM" id="Phobius"/>
    </source>
</evidence>
<organism evidence="4 5">
    <name type="scientific">Cylindrotheca closterium</name>
    <dbReference type="NCBI Taxonomy" id="2856"/>
    <lineage>
        <taxon>Eukaryota</taxon>
        <taxon>Sar</taxon>
        <taxon>Stramenopiles</taxon>
        <taxon>Ochrophyta</taxon>
        <taxon>Bacillariophyta</taxon>
        <taxon>Bacillariophyceae</taxon>
        <taxon>Bacillariophycidae</taxon>
        <taxon>Bacillariales</taxon>
        <taxon>Bacillariaceae</taxon>
        <taxon>Cylindrotheca</taxon>
    </lineage>
</organism>
<feature type="compositionally biased region" description="Low complexity" evidence="2">
    <location>
        <begin position="109"/>
        <end position="131"/>
    </location>
</feature>
<keyword evidence="1" id="KW-0175">Coiled coil</keyword>
<dbReference type="AlphaFoldDB" id="A0AAD2JLT4"/>
<feature type="coiled-coil region" evidence="1">
    <location>
        <begin position="502"/>
        <end position="538"/>
    </location>
</feature>
<feature type="transmembrane region" description="Helical" evidence="3">
    <location>
        <begin position="581"/>
        <end position="600"/>
    </location>
</feature>
<evidence type="ECO:0000256" key="2">
    <source>
        <dbReference type="SAM" id="MobiDB-lite"/>
    </source>
</evidence>
<feature type="compositionally biased region" description="Basic residues" evidence="2">
    <location>
        <begin position="230"/>
        <end position="245"/>
    </location>
</feature>
<reference evidence="4" key="1">
    <citation type="submission" date="2023-08" db="EMBL/GenBank/DDBJ databases">
        <authorList>
            <person name="Audoor S."/>
            <person name="Bilcke G."/>
        </authorList>
    </citation>
    <scope>NUCLEOTIDE SEQUENCE</scope>
</reference>
<keyword evidence="3" id="KW-0812">Transmembrane</keyword>
<evidence type="ECO:0000313" key="5">
    <source>
        <dbReference type="Proteomes" id="UP001295423"/>
    </source>
</evidence>
<protein>
    <submittedName>
        <fullName evidence="4">Uncharacterized protein</fullName>
    </submittedName>
</protein>
<keyword evidence="3" id="KW-0472">Membrane</keyword>
<comment type="caution">
    <text evidence="4">The sequence shown here is derived from an EMBL/GenBank/DDBJ whole genome shotgun (WGS) entry which is preliminary data.</text>
</comment>
<feature type="region of interest" description="Disordered" evidence="2">
    <location>
        <begin position="1"/>
        <end position="315"/>
    </location>
</feature>
<evidence type="ECO:0000313" key="4">
    <source>
        <dbReference type="EMBL" id="CAJ1962603.1"/>
    </source>
</evidence>
<keyword evidence="3" id="KW-1133">Transmembrane helix</keyword>
<evidence type="ECO:0000256" key="1">
    <source>
        <dbReference type="SAM" id="Coils"/>
    </source>
</evidence>
<proteinExistence type="predicted"/>
<accession>A0AAD2JLT4</accession>
<name>A0AAD2JLT4_9STRA</name>
<gene>
    <name evidence="4" type="ORF">CYCCA115_LOCUS19764</name>
</gene>
<keyword evidence="5" id="KW-1185">Reference proteome</keyword>
<dbReference type="EMBL" id="CAKOGP040002114">
    <property type="protein sequence ID" value="CAJ1962603.1"/>
    <property type="molecule type" value="Genomic_DNA"/>
</dbReference>
<feature type="compositionally biased region" description="Basic and acidic residues" evidence="2">
    <location>
        <begin position="206"/>
        <end position="229"/>
    </location>
</feature>
<dbReference type="Proteomes" id="UP001295423">
    <property type="component" value="Unassembled WGS sequence"/>
</dbReference>
<feature type="compositionally biased region" description="Basic and acidic residues" evidence="2">
    <location>
        <begin position="66"/>
        <end position="76"/>
    </location>
</feature>